<comment type="function">
    <text evidence="3">Involved in chemotaxis. Part of a chemotaxis signal transduction system that modulates chemotaxis in response to various stimuli. Catalyzes the demethylation of specific methylglutamate residues introduced into the chemoreceptors (methyl-accepting chemotaxis proteins or MCP) by CheR. Also mediates the irreversible deamidation of specific glutamine residues to glutamic acid.</text>
</comment>
<dbReference type="PIRSF" id="PIRSF000876">
    <property type="entry name" value="RR_chemtxs_CheB"/>
    <property type="match status" value="1"/>
</dbReference>
<keyword evidence="1 3" id="KW-0378">Hydrolase</keyword>
<feature type="domain" description="CheB-type methylesterase" evidence="7">
    <location>
        <begin position="154"/>
        <end position="345"/>
    </location>
</feature>
<dbReference type="Proteomes" id="UP001225034">
    <property type="component" value="Unassembled WGS sequence"/>
</dbReference>
<dbReference type="PROSITE" id="PS50122">
    <property type="entry name" value="CHEB"/>
    <property type="match status" value="1"/>
</dbReference>
<comment type="similarity">
    <text evidence="3">Belongs to the CheB family.</text>
</comment>
<comment type="domain">
    <text evidence="3">Contains a C-terminal catalytic domain, and an N-terminal region which modulates catalytic activity.</text>
</comment>
<dbReference type="Gene3D" id="3.40.50.180">
    <property type="entry name" value="Methylesterase CheB, C-terminal domain"/>
    <property type="match status" value="1"/>
</dbReference>
<evidence type="ECO:0000256" key="3">
    <source>
        <dbReference type="HAMAP-Rule" id="MF_00099"/>
    </source>
</evidence>
<keyword evidence="3 5" id="KW-0597">Phosphoprotein</keyword>
<dbReference type="NCBIfam" id="NF009206">
    <property type="entry name" value="PRK12555.1"/>
    <property type="match status" value="1"/>
</dbReference>
<feature type="domain" description="Response regulatory" evidence="6">
    <location>
        <begin position="5"/>
        <end position="122"/>
    </location>
</feature>
<feature type="active site" evidence="3 4">
    <location>
        <position position="289"/>
    </location>
</feature>
<dbReference type="GO" id="GO:0008984">
    <property type="term" value="F:protein-glutamate methylesterase activity"/>
    <property type="evidence" value="ECO:0007669"/>
    <property type="project" value="UniProtKB-EC"/>
</dbReference>
<gene>
    <name evidence="3" type="primary">cheB</name>
    <name evidence="8" type="ORF">J2S05_001098</name>
</gene>
<dbReference type="SUPFAM" id="SSF52738">
    <property type="entry name" value="Methylesterase CheB, C-terminal domain"/>
    <property type="match status" value="1"/>
</dbReference>
<comment type="subcellular location">
    <subcellularLocation>
        <location evidence="3">Cytoplasm</location>
    </subcellularLocation>
</comment>
<evidence type="ECO:0000259" key="6">
    <source>
        <dbReference type="PROSITE" id="PS50110"/>
    </source>
</evidence>
<dbReference type="EC" id="3.5.1.44" evidence="3"/>
<dbReference type="SMART" id="SM00448">
    <property type="entry name" value="REC"/>
    <property type="match status" value="1"/>
</dbReference>
<feature type="modified residue" description="4-aspartylphosphate" evidence="3 5">
    <location>
        <position position="56"/>
    </location>
</feature>
<keyword evidence="3" id="KW-0963">Cytoplasm</keyword>
<dbReference type="PROSITE" id="PS50110">
    <property type="entry name" value="RESPONSE_REGULATORY"/>
    <property type="match status" value="1"/>
</dbReference>
<comment type="catalytic activity">
    <reaction evidence="3">
        <text>L-glutaminyl-[protein] + H2O = L-glutamyl-[protein] + NH4(+)</text>
        <dbReference type="Rhea" id="RHEA:16441"/>
        <dbReference type="Rhea" id="RHEA-COMP:10207"/>
        <dbReference type="Rhea" id="RHEA-COMP:10208"/>
        <dbReference type="ChEBI" id="CHEBI:15377"/>
        <dbReference type="ChEBI" id="CHEBI:28938"/>
        <dbReference type="ChEBI" id="CHEBI:29973"/>
        <dbReference type="ChEBI" id="CHEBI:30011"/>
        <dbReference type="EC" id="3.5.1.44"/>
    </reaction>
</comment>
<comment type="PTM">
    <text evidence="3">Phosphorylated by CheA. Phosphorylation of the N-terminal regulatory domain activates the methylesterase activity.</text>
</comment>
<comment type="catalytic activity">
    <reaction evidence="2 3">
        <text>[protein]-L-glutamate 5-O-methyl ester + H2O = L-glutamyl-[protein] + methanol + H(+)</text>
        <dbReference type="Rhea" id="RHEA:23236"/>
        <dbReference type="Rhea" id="RHEA-COMP:10208"/>
        <dbReference type="Rhea" id="RHEA-COMP:10311"/>
        <dbReference type="ChEBI" id="CHEBI:15377"/>
        <dbReference type="ChEBI" id="CHEBI:15378"/>
        <dbReference type="ChEBI" id="CHEBI:17790"/>
        <dbReference type="ChEBI" id="CHEBI:29973"/>
        <dbReference type="ChEBI" id="CHEBI:82795"/>
        <dbReference type="EC" id="3.1.1.61"/>
    </reaction>
</comment>
<dbReference type="Gene3D" id="3.40.50.2300">
    <property type="match status" value="1"/>
</dbReference>
<evidence type="ECO:0000256" key="4">
    <source>
        <dbReference type="PROSITE-ProRule" id="PRU00050"/>
    </source>
</evidence>
<dbReference type="InterPro" id="IPR035909">
    <property type="entry name" value="CheB_C"/>
</dbReference>
<dbReference type="CDD" id="cd16432">
    <property type="entry name" value="CheB_Rec"/>
    <property type="match status" value="1"/>
</dbReference>
<evidence type="ECO:0000313" key="8">
    <source>
        <dbReference type="EMBL" id="MDQ0206324.1"/>
    </source>
</evidence>
<dbReference type="CDD" id="cd17541">
    <property type="entry name" value="REC_CheB-like"/>
    <property type="match status" value="1"/>
</dbReference>
<sequence length="345" mass="36851">MKQIQVLVVDDSAFMRKVVTDILQADSDIKVIGTARNGADASVKNLTLKPDVITMDVEMPVLDGLGALKIIMKERPCPVVMVSSTTKAGGHTTMLAMENGAVDFVSKTSGPISLDLFTIAEQLREKVKLAVRATIVMPKVLPKAEPNIVAPQIAPTLRKLVAIGVSTGGPKALKDVLVHIPDTLPAPIVIVQHMPAGFTKSLADRLNSLCSIHVKEAEHGDLLRNGYAYIAPGGKHLMIIEKDGNWVCKLTDLAVVNGHRPSVDVLFHSVSQLNNAAVVAVVMTGMGADGAKGLKQLKENPSCWSLAQSEETSVVFGMPKMAIRTNSVDEIVHLHDLASRIVSSC</sequence>
<dbReference type="RefSeq" id="WP_306980635.1">
    <property type="nucleotide sequence ID" value="NZ_JAUSUA010000001.1"/>
</dbReference>
<reference evidence="8 9" key="1">
    <citation type="submission" date="2023-07" db="EMBL/GenBank/DDBJ databases">
        <title>Genomic Encyclopedia of Type Strains, Phase IV (KMG-IV): sequencing the most valuable type-strain genomes for metagenomic binning, comparative biology and taxonomic classification.</title>
        <authorList>
            <person name="Goeker M."/>
        </authorList>
    </citation>
    <scope>NUCLEOTIDE SEQUENCE [LARGE SCALE GENOMIC DNA]</scope>
    <source>
        <strain evidence="8 9">DSM 19154</strain>
    </source>
</reference>
<dbReference type="InterPro" id="IPR011006">
    <property type="entry name" value="CheY-like_superfamily"/>
</dbReference>
<protein>
    <recommendedName>
        <fullName evidence="3">Protein-glutamate methylesterase/protein-glutamine glutaminase</fullName>
        <ecNumber evidence="3">3.1.1.61</ecNumber>
        <ecNumber evidence="3">3.5.1.44</ecNumber>
    </recommendedName>
</protein>
<evidence type="ECO:0000256" key="2">
    <source>
        <dbReference type="ARBA" id="ARBA00048267"/>
    </source>
</evidence>
<keyword evidence="9" id="KW-1185">Reference proteome</keyword>
<accession>A0ABT9YGZ9</accession>
<dbReference type="PANTHER" id="PTHR42872">
    <property type="entry name" value="PROTEIN-GLUTAMATE METHYLESTERASE/PROTEIN-GLUTAMINE GLUTAMINASE"/>
    <property type="match status" value="1"/>
</dbReference>
<dbReference type="InterPro" id="IPR001789">
    <property type="entry name" value="Sig_transdc_resp-reg_receiver"/>
</dbReference>
<proteinExistence type="inferred from homology"/>
<dbReference type="SUPFAM" id="SSF52172">
    <property type="entry name" value="CheY-like"/>
    <property type="match status" value="1"/>
</dbReference>
<dbReference type="InterPro" id="IPR008248">
    <property type="entry name" value="CheB-like"/>
</dbReference>
<dbReference type="EC" id="3.1.1.61" evidence="3"/>
<feature type="active site" evidence="3 4">
    <location>
        <position position="193"/>
    </location>
</feature>
<dbReference type="PANTHER" id="PTHR42872:SF3">
    <property type="entry name" value="PROTEIN-GLUTAMATE METHYLESTERASE_PROTEIN-GLUTAMINE GLUTAMINASE 1"/>
    <property type="match status" value="1"/>
</dbReference>
<dbReference type="EMBL" id="JAUSUA010000001">
    <property type="protein sequence ID" value="MDQ0206324.1"/>
    <property type="molecule type" value="Genomic_DNA"/>
</dbReference>
<feature type="active site" evidence="3 4">
    <location>
        <position position="166"/>
    </location>
</feature>
<comment type="caution">
    <text evidence="8">The sequence shown here is derived from an EMBL/GenBank/DDBJ whole genome shotgun (WGS) entry which is preliminary data.</text>
</comment>
<dbReference type="Pfam" id="PF01339">
    <property type="entry name" value="CheB_methylest"/>
    <property type="match status" value="1"/>
</dbReference>
<dbReference type="HAMAP" id="MF_00099">
    <property type="entry name" value="CheB_chemtxs"/>
    <property type="match status" value="1"/>
</dbReference>
<organism evidence="8 9">
    <name type="scientific">Alkalicoccobacillus murimartini</name>
    <dbReference type="NCBI Taxonomy" id="171685"/>
    <lineage>
        <taxon>Bacteria</taxon>
        <taxon>Bacillati</taxon>
        <taxon>Bacillota</taxon>
        <taxon>Bacilli</taxon>
        <taxon>Bacillales</taxon>
        <taxon>Bacillaceae</taxon>
        <taxon>Alkalicoccobacillus</taxon>
    </lineage>
</organism>
<dbReference type="InterPro" id="IPR000673">
    <property type="entry name" value="Sig_transdc_resp-reg_Me-estase"/>
</dbReference>
<evidence type="ECO:0000256" key="5">
    <source>
        <dbReference type="PROSITE-ProRule" id="PRU00169"/>
    </source>
</evidence>
<dbReference type="Pfam" id="PF00072">
    <property type="entry name" value="Response_reg"/>
    <property type="match status" value="1"/>
</dbReference>
<name>A0ABT9YGZ9_9BACI</name>
<evidence type="ECO:0000313" key="9">
    <source>
        <dbReference type="Proteomes" id="UP001225034"/>
    </source>
</evidence>
<keyword evidence="3 4" id="KW-0145">Chemotaxis</keyword>
<evidence type="ECO:0000256" key="1">
    <source>
        <dbReference type="ARBA" id="ARBA00022801"/>
    </source>
</evidence>
<dbReference type="NCBIfam" id="NF001965">
    <property type="entry name" value="PRK00742.1"/>
    <property type="match status" value="1"/>
</dbReference>
<evidence type="ECO:0000259" key="7">
    <source>
        <dbReference type="PROSITE" id="PS50122"/>
    </source>
</evidence>